<sequence length="254" mass="29103">MQTLSKITLSSLLFISSLSAATLIEEQEKALVKGIIPSTKIEKVQRAEIDGFYKAFLDNGNILYVNPFKRVIFIGELYTNTGVSLTANERETWQSELSATQIKNMDLKELISYAKKIDFNQGSKKYDFVFFTDPECPFCARVEEHFIKNDVSIYINFYPLSFHQNATKWILQILSSKDFKEAFMTIRHHQKDLDVKTTKEAEQTLNNMKALGEKLSIQGTPKLFVVEKNTSKIIDVIDGANMQKIDSYLTKDKQ</sequence>
<evidence type="ECO:0000256" key="2">
    <source>
        <dbReference type="ARBA" id="ARBA00009813"/>
    </source>
</evidence>
<feature type="signal peptide" evidence="7">
    <location>
        <begin position="1"/>
        <end position="20"/>
    </location>
</feature>
<comment type="similarity">
    <text evidence="2">Belongs to the thioredoxin family. DsbC subfamily.</text>
</comment>
<keyword evidence="10" id="KW-0413">Isomerase</keyword>
<dbReference type="Gene3D" id="3.10.450.70">
    <property type="entry name" value="Disulphide bond isomerase, DsbC/G, N-terminal"/>
    <property type="match status" value="1"/>
</dbReference>
<evidence type="ECO:0000256" key="7">
    <source>
        <dbReference type="SAM" id="SignalP"/>
    </source>
</evidence>
<keyword evidence="3 7" id="KW-0732">Signal</keyword>
<evidence type="ECO:0000313" key="10">
    <source>
        <dbReference type="EMBL" id="SUX41044.1"/>
    </source>
</evidence>
<proteinExistence type="inferred from homology"/>
<dbReference type="InterPro" id="IPR009094">
    <property type="entry name" value="DiS-bond_isomerase_DsbC/G_N_sf"/>
</dbReference>
<keyword evidence="4" id="KW-0574">Periplasm</keyword>
<gene>
    <name evidence="10" type="ORF">NCTC12264_01862</name>
</gene>
<keyword evidence="6" id="KW-0676">Redox-active center</keyword>
<name>A0A381F3N3_CAMUP</name>
<dbReference type="SUPFAM" id="SSF54423">
    <property type="entry name" value="DsbC/DsbG N-terminal domain-like"/>
    <property type="match status" value="1"/>
</dbReference>
<dbReference type="InterPro" id="IPR012336">
    <property type="entry name" value="Thioredoxin-like_fold"/>
</dbReference>
<dbReference type="EMBL" id="UFUZ01000002">
    <property type="protein sequence ID" value="SUX41044.1"/>
    <property type="molecule type" value="Genomic_DNA"/>
</dbReference>
<dbReference type="RefSeq" id="WP_115631290.1">
    <property type="nucleotide sequence ID" value="NZ_UFUZ01000002.1"/>
</dbReference>
<feature type="domain" description="Thioredoxin-like fold" evidence="9">
    <location>
        <begin position="122"/>
        <end position="241"/>
    </location>
</feature>
<comment type="subcellular location">
    <subcellularLocation>
        <location evidence="1">Periplasm</location>
    </subcellularLocation>
</comment>
<dbReference type="Pfam" id="PF13098">
    <property type="entry name" value="Thioredoxin_2"/>
    <property type="match status" value="1"/>
</dbReference>
<dbReference type="InterPro" id="IPR033954">
    <property type="entry name" value="DiS-bond_Isoase_DsbC/G"/>
</dbReference>
<organism evidence="10 11">
    <name type="scientific">Campylobacter upsaliensis</name>
    <dbReference type="NCBI Taxonomy" id="28080"/>
    <lineage>
        <taxon>Bacteria</taxon>
        <taxon>Pseudomonadati</taxon>
        <taxon>Campylobacterota</taxon>
        <taxon>Epsilonproteobacteria</taxon>
        <taxon>Campylobacterales</taxon>
        <taxon>Campylobacteraceae</taxon>
        <taxon>Campylobacter</taxon>
    </lineage>
</organism>
<dbReference type="CDD" id="cd03020">
    <property type="entry name" value="DsbA_DsbC_DsbG"/>
    <property type="match status" value="1"/>
</dbReference>
<feature type="chain" id="PRO_5039930644" evidence="7">
    <location>
        <begin position="21"/>
        <end position="254"/>
    </location>
</feature>
<dbReference type="InterPro" id="IPR036249">
    <property type="entry name" value="Thioredoxin-like_sf"/>
</dbReference>
<dbReference type="SUPFAM" id="SSF52833">
    <property type="entry name" value="Thioredoxin-like"/>
    <property type="match status" value="1"/>
</dbReference>
<evidence type="ECO:0000256" key="5">
    <source>
        <dbReference type="ARBA" id="ARBA00023157"/>
    </source>
</evidence>
<evidence type="ECO:0000256" key="6">
    <source>
        <dbReference type="ARBA" id="ARBA00023284"/>
    </source>
</evidence>
<dbReference type="Pfam" id="PF10411">
    <property type="entry name" value="DsbC_N"/>
    <property type="match status" value="1"/>
</dbReference>
<evidence type="ECO:0000313" key="11">
    <source>
        <dbReference type="Proteomes" id="UP000254161"/>
    </source>
</evidence>
<reference evidence="10 11" key="1">
    <citation type="submission" date="2018-06" db="EMBL/GenBank/DDBJ databases">
        <authorList>
            <consortium name="Pathogen Informatics"/>
            <person name="Doyle S."/>
        </authorList>
    </citation>
    <scope>NUCLEOTIDE SEQUENCE [LARGE SCALE GENOMIC DNA]</scope>
    <source>
        <strain evidence="10 11">NCTC12264</strain>
    </source>
</reference>
<evidence type="ECO:0000256" key="1">
    <source>
        <dbReference type="ARBA" id="ARBA00004418"/>
    </source>
</evidence>
<dbReference type="PANTHER" id="PTHR35272:SF3">
    <property type="entry name" value="THIOL:DISULFIDE INTERCHANGE PROTEIN DSBC"/>
    <property type="match status" value="1"/>
</dbReference>
<evidence type="ECO:0000259" key="8">
    <source>
        <dbReference type="Pfam" id="PF10411"/>
    </source>
</evidence>
<dbReference type="PANTHER" id="PTHR35272">
    <property type="entry name" value="THIOL:DISULFIDE INTERCHANGE PROTEIN DSBC-RELATED"/>
    <property type="match status" value="1"/>
</dbReference>
<accession>A0A381F3N3</accession>
<evidence type="ECO:0000256" key="3">
    <source>
        <dbReference type="ARBA" id="ARBA00022729"/>
    </source>
</evidence>
<dbReference type="GO" id="GO:0042597">
    <property type="term" value="C:periplasmic space"/>
    <property type="evidence" value="ECO:0007669"/>
    <property type="project" value="UniProtKB-SubCell"/>
</dbReference>
<dbReference type="GO" id="GO:0016853">
    <property type="term" value="F:isomerase activity"/>
    <property type="evidence" value="ECO:0007669"/>
    <property type="project" value="UniProtKB-KW"/>
</dbReference>
<dbReference type="InterPro" id="IPR018950">
    <property type="entry name" value="DiS-bond_isomerase_DsbC/G_N"/>
</dbReference>
<dbReference type="Proteomes" id="UP000254161">
    <property type="component" value="Unassembled WGS sequence"/>
</dbReference>
<feature type="domain" description="Disulphide bond isomerase DsbC/G N-terminal" evidence="8">
    <location>
        <begin position="26"/>
        <end position="87"/>
    </location>
</feature>
<evidence type="ECO:0000259" key="9">
    <source>
        <dbReference type="Pfam" id="PF13098"/>
    </source>
</evidence>
<evidence type="ECO:0000256" key="4">
    <source>
        <dbReference type="ARBA" id="ARBA00022764"/>
    </source>
</evidence>
<dbReference type="Gene3D" id="3.40.30.10">
    <property type="entry name" value="Glutaredoxin"/>
    <property type="match status" value="1"/>
</dbReference>
<dbReference type="InterPro" id="IPR051470">
    <property type="entry name" value="Thiol:disulfide_interchange"/>
</dbReference>
<protein>
    <submittedName>
        <fullName evidence="10">Protein disulfide isomerase II DsbC</fullName>
    </submittedName>
</protein>
<dbReference type="AlphaFoldDB" id="A0A381F3N3"/>
<keyword evidence="5" id="KW-1015">Disulfide bond</keyword>